<dbReference type="GO" id="GO:0046872">
    <property type="term" value="F:metal ion binding"/>
    <property type="evidence" value="ECO:0007669"/>
    <property type="project" value="UniProtKB-KW"/>
</dbReference>
<evidence type="ECO:0000313" key="12">
    <source>
        <dbReference type="EMBL" id="KAF1999709.1"/>
    </source>
</evidence>
<comment type="caution">
    <text evidence="8">Lacks conserved residue(s) required for the propagation of feature annotation.</text>
</comment>
<evidence type="ECO:0000313" key="13">
    <source>
        <dbReference type="Proteomes" id="UP000799779"/>
    </source>
</evidence>
<dbReference type="InterPro" id="IPR002509">
    <property type="entry name" value="NODB_dom"/>
</dbReference>
<dbReference type="InterPro" id="IPR036861">
    <property type="entry name" value="Endochitinase-like_sf"/>
</dbReference>
<keyword evidence="8" id="KW-1015">Disulfide bond</keyword>
<dbReference type="GO" id="GO:0008061">
    <property type="term" value="F:chitin binding"/>
    <property type="evidence" value="ECO:0007669"/>
    <property type="project" value="UniProtKB-UniRule"/>
</dbReference>
<keyword evidence="5" id="KW-0378">Hydrolase</keyword>
<dbReference type="Pfam" id="PF00187">
    <property type="entry name" value="Chitin_bind_1"/>
    <property type="match status" value="1"/>
</dbReference>
<dbReference type="InterPro" id="IPR018371">
    <property type="entry name" value="Chitin-binding_1_CS"/>
</dbReference>
<feature type="disulfide bond" evidence="8">
    <location>
        <begin position="29"/>
        <end position="41"/>
    </location>
</feature>
<evidence type="ECO:0000256" key="7">
    <source>
        <dbReference type="ARBA" id="ARBA00023285"/>
    </source>
</evidence>
<dbReference type="PANTHER" id="PTHR46471">
    <property type="entry name" value="CHITIN DEACETYLASE"/>
    <property type="match status" value="1"/>
</dbReference>
<evidence type="ECO:0000259" key="11">
    <source>
        <dbReference type="PROSITE" id="PS51677"/>
    </source>
</evidence>
<dbReference type="SUPFAM" id="SSF57016">
    <property type="entry name" value="Plant lectins/antimicrobial peptides"/>
    <property type="match status" value="3"/>
</dbReference>
<evidence type="ECO:0000256" key="8">
    <source>
        <dbReference type="PROSITE-ProRule" id="PRU00261"/>
    </source>
</evidence>
<proteinExistence type="predicted"/>
<keyword evidence="6" id="KW-0119">Carbohydrate metabolism</keyword>
<dbReference type="PROSITE" id="PS51677">
    <property type="entry name" value="NODB"/>
    <property type="match status" value="1"/>
</dbReference>
<evidence type="ECO:0000256" key="9">
    <source>
        <dbReference type="SAM" id="SignalP"/>
    </source>
</evidence>
<organism evidence="12 13">
    <name type="scientific">Amniculicola lignicola CBS 123094</name>
    <dbReference type="NCBI Taxonomy" id="1392246"/>
    <lineage>
        <taxon>Eukaryota</taxon>
        <taxon>Fungi</taxon>
        <taxon>Dikarya</taxon>
        <taxon>Ascomycota</taxon>
        <taxon>Pezizomycotina</taxon>
        <taxon>Dothideomycetes</taxon>
        <taxon>Pleosporomycetidae</taxon>
        <taxon>Pleosporales</taxon>
        <taxon>Amniculicolaceae</taxon>
        <taxon>Amniculicola</taxon>
    </lineage>
</organism>
<feature type="domain" description="Chitin-binding type-1" evidence="10">
    <location>
        <begin position="322"/>
        <end position="368"/>
    </location>
</feature>
<feature type="signal peptide" evidence="9">
    <location>
        <begin position="1"/>
        <end position="18"/>
    </location>
</feature>
<dbReference type="PANTHER" id="PTHR46471:SF2">
    <property type="entry name" value="CHITIN DEACETYLASE-RELATED"/>
    <property type="match status" value="1"/>
</dbReference>
<dbReference type="AlphaFoldDB" id="A0A6A5WFZ7"/>
<keyword evidence="3" id="KW-0479">Metal-binding</keyword>
<dbReference type="Gene3D" id="3.20.20.370">
    <property type="entry name" value="Glycoside hydrolase/deacetylase"/>
    <property type="match status" value="1"/>
</dbReference>
<dbReference type="Proteomes" id="UP000799779">
    <property type="component" value="Unassembled WGS sequence"/>
</dbReference>
<keyword evidence="4 9" id="KW-0732">Signal</keyword>
<dbReference type="OrthoDB" id="407355at2759"/>
<dbReference type="SUPFAM" id="SSF88713">
    <property type="entry name" value="Glycoside hydrolase/deacetylase"/>
    <property type="match status" value="1"/>
</dbReference>
<reference evidence="12" key="1">
    <citation type="journal article" date="2020" name="Stud. Mycol.">
        <title>101 Dothideomycetes genomes: a test case for predicting lifestyles and emergence of pathogens.</title>
        <authorList>
            <person name="Haridas S."/>
            <person name="Albert R."/>
            <person name="Binder M."/>
            <person name="Bloem J."/>
            <person name="Labutti K."/>
            <person name="Salamov A."/>
            <person name="Andreopoulos B."/>
            <person name="Baker S."/>
            <person name="Barry K."/>
            <person name="Bills G."/>
            <person name="Bluhm B."/>
            <person name="Cannon C."/>
            <person name="Castanera R."/>
            <person name="Culley D."/>
            <person name="Daum C."/>
            <person name="Ezra D."/>
            <person name="Gonzalez J."/>
            <person name="Henrissat B."/>
            <person name="Kuo A."/>
            <person name="Liang C."/>
            <person name="Lipzen A."/>
            <person name="Lutzoni F."/>
            <person name="Magnuson J."/>
            <person name="Mondo S."/>
            <person name="Nolan M."/>
            <person name="Ohm R."/>
            <person name="Pangilinan J."/>
            <person name="Park H.-J."/>
            <person name="Ramirez L."/>
            <person name="Alfaro M."/>
            <person name="Sun H."/>
            <person name="Tritt A."/>
            <person name="Yoshinaga Y."/>
            <person name="Zwiers L.-H."/>
            <person name="Turgeon B."/>
            <person name="Goodwin S."/>
            <person name="Spatafora J."/>
            <person name="Crous P."/>
            <person name="Grigoriev I."/>
        </authorList>
    </citation>
    <scope>NUCLEOTIDE SEQUENCE</scope>
    <source>
        <strain evidence="12">CBS 123094</strain>
    </source>
</reference>
<feature type="disulfide bond" evidence="8">
    <location>
        <begin position="20"/>
        <end position="35"/>
    </location>
</feature>
<dbReference type="SMART" id="SM00270">
    <property type="entry name" value="ChtBD1"/>
    <property type="match status" value="3"/>
</dbReference>
<evidence type="ECO:0000259" key="10">
    <source>
        <dbReference type="PROSITE" id="PS50941"/>
    </source>
</evidence>
<evidence type="ECO:0000256" key="4">
    <source>
        <dbReference type="ARBA" id="ARBA00022729"/>
    </source>
</evidence>
<feature type="domain" description="Chitin-binding type-1" evidence="10">
    <location>
        <begin position="17"/>
        <end position="64"/>
    </location>
</feature>
<sequence length="423" mass="45556">MLFFNLLVAFGTLSLVTARCGVNFGGTSCPAGYCCSESGWCGTTSDYCKSPACQLDYSNSLCDTHRAPSGSDTSTIPRPRIGSVPYGIAIHECTVKGTIALTFDDGPWIFTSRMLDVLDSFGVKATFFIVGNNLGKGMMDDASKPWPALMKRMYNSGHQLASHSWTHENLDTSTAIIQRTQILYNEIAFSNLFGRFPTYFRAPYLVCGITCRDLLDTFGYHLIDINIDTKDYLYNTPSLIQNSKDRFSNAVSADFTTNSYIELSHDIHEQTVMNLTAFMINTLRARGYRPVPVGECLGDPKENWYRASVVVPSPPPLPISPNQSCGGASGYTCQGSRYGNCCSYYGFCGSSPSYCGTGCQTGFGNCTASTGSTTTTTNGLCGKKFSATCAGYGTKSCCSANGFCGSTAPYCGTGCQNSFGTCT</sequence>
<dbReference type="GO" id="GO:0016810">
    <property type="term" value="F:hydrolase activity, acting on carbon-nitrogen (but not peptide) bonds"/>
    <property type="evidence" value="ECO:0007669"/>
    <property type="project" value="InterPro"/>
</dbReference>
<feature type="disulfide bond" evidence="8">
    <location>
        <begin position="397"/>
        <end position="411"/>
    </location>
</feature>
<feature type="domain" description="NodB homology" evidence="11">
    <location>
        <begin position="97"/>
        <end position="291"/>
    </location>
</feature>
<evidence type="ECO:0000256" key="5">
    <source>
        <dbReference type="ARBA" id="ARBA00022801"/>
    </source>
</evidence>
<dbReference type="GO" id="GO:0005975">
    <property type="term" value="P:carbohydrate metabolic process"/>
    <property type="evidence" value="ECO:0007669"/>
    <property type="project" value="InterPro"/>
</dbReference>
<dbReference type="Gene3D" id="3.30.60.10">
    <property type="entry name" value="Endochitinase-like"/>
    <property type="match status" value="3"/>
</dbReference>
<dbReference type="EMBL" id="ML977593">
    <property type="protein sequence ID" value="KAF1999709.1"/>
    <property type="molecule type" value="Genomic_DNA"/>
</dbReference>
<feature type="chain" id="PRO_5025665296" evidence="9">
    <location>
        <begin position="19"/>
        <end position="423"/>
    </location>
</feature>
<evidence type="ECO:0000256" key="1">
    <source>
        <dbReference type="ARBA" id="ARBA00001941"/>
    </source>
</evidence>
<evidence type="ECO:0000256" key="3">
    <source>
        <dbReference type="ARBA" id="ARBA00022723"/>
    </source>
</evidence>
<dbReference type="PROSITE" id="PS50941">
    <property type="entry name" value="CHIT_BIND_I_2"/>
    <property type="match status" value="3"/>
</dbReference>
<keyword evidence="7" id="KW-0170">Cobalt</keyword>
<protein>
    <submittedName>
        <fullName evidence="12">Carbohydrate esterase family 4 protein</fullName>
    </submittedName>
</protein>
<keyword evidence="13" id="KW-1185">Reference proteome</keyword>
<accession>A0A6A5WFZ7</accession>
<dbReference type="PROSITE" id="PS00026">
    <property type="entry name" value="CHIT_BIND_I_1"/>
    <property type="match status" value="1"/>
</dbReference>
<keyword evidence="2 8" id="KW-0147">Chitin-binding</keyword>
<gene>
    <name evidence="12" type="ORF">P154DRAFT_599893</name>
</gene>
<name>A0A6A5WFZ7_9PLEO</name>
<dbReference type="InterPro" id="IPR011330">
    <property type="entry name" value="Glyco_hydro/deAcase_b/a-brl"/>
</dbReference>
<feature type="disulfide bond" evidence="8">
    <location>
        <begin position="341"/>
        <end position="355"/>
    </location>
</feature>
<comment type="cofactor">
    <cofactor evidence="1">
        <name>Co(2+)</name>
        <dbReference type="ChEBI" id="CHEBI:48828"/>
    </cofactor>
</comment>
<feature type="disulfide bond" evidence="8">
    <location>
        <begin position="34"/>
        <end position="48"/>
    </location>
</feature>
<dbReference type="CDD" id="cd10951">
    <property type="entry name" value="CE4_ClCDA_like"/>
    <property type="match status" value="1"/>
</dbReference>
<evidence type="ECO:0000256" key="6">
    <source>
        <dbReference type="ARBA" id="ARBA00023277"/>
    </source>
</evidence>
<dbReference type="CDD" id="cd00035">
    <property type="entry name" value="ChtBD1"/>
    <property type="match status" value="1"/>
</dbReference>
<dbReference type="Pfam" id="PF01522">
    <property type="entry name" value="Polysacc_deac_1"/>
    <property type="match status" value="1"/>
</dbReference>
<dbReference type="InterPro" id="IPR001002">
    <property type="entry name" value="Chitin-bd_1"/>
</dbReference>
<dbReference type="CDD" id="cd11618">
    <property type="entry name" value="ChtBD1_1"/>
    <property type="match status" value="2"/>
</dbReference>
<feature type="domain" description="Chitin-binding type-1" evidence="10">
    <location>
        <begin position="378"/>
        <end position="423"/>
    </location>
</feature>
<evidence type="ECO:0000256" key="2">
    <source>
        <dbReference type="ARBA" id="ARBA00022669"/>
    </source>
</evidence>